<feature type="domain" description="F-box" evidence="1">
    <location>
        <begin position="36"/>
        <end position="70"/>
    </location>
</feature>
<name>A0A0G4PH50_PENC3</name>
<gene>
    <name evidence="2" type="ORF">PCAMFM013_S015g000163</name>
</gene>
<evidence type="ECO:0000259" key="1">
    <source>
        <dbReference type="Pfam" id="PF00646"/>
    </source>
</evidence>
<sequence length="124" mass="14265">MRSNKCGEKYSEPGVSAPKYPPSYLLFIPWRKGPGILSLQESVLCKIYRHLPLVDKACLSLSCKRLYDLFGTILKERELESSPLLQFQLNILCVANYKVARTQLLIRLESRSWIYCGNCSVLHR</sequence>
<evidence type="ECO:0000313" key="2">
    <source>
        <dbReference type="EMBL" id="CRL25577.1"/>
    </source>
</evidence>
<evidence type="ECO:0000313" key="3">
    <source>
        <dbReference type="Proteomes" id="UP000053732"/>
    </source>
</evidence>
<dbReference type="InterPro" id="IPR001810">
    <property type="entry name" value="F-box_dom"/>
</dbReference>
<reference evidence="2 3" key="1">
    <citation type="journal article" date="2014" name="Nat. Commun.">
        <title>Multiple recent horizontal transfers of a large genomic region in cheese making fungi.</title>
        <authorList>
            <person name="Cheeseman K."/>
            <person name="Ropars J."/>
            <person name="Renault P."/>
            <person name="Dupont J."/>
            <person name="Gouzy J."/>
            <person name="Branca A."/>
            <person name="Abraham A.L."/>
            <person name="Ceppi M."/>
            <person name="Conseiller E."/>
            <person name="Debuchy R."/>
            <person name="Malagnac F."/>
            <person name="Goarin A."/>
            <person name="Silar P."/>
            <person name="Lacoste S."/>
            <person name="Sallet E."/>
            <person name="Bensimon A."/>
            <person name="Giraud T."/>
            <person name="Brygoo Y."/>
        </authorList>
    </citation>
    <scope>NUCLEOTIDE SEQUENCE [LARGE SCALE GENOMIC DNA]</scope>
    <source>
        <strain evidence="3">FM 013</strain>
    </source>
</reference>
<dbReference type="EMBL" id="HG793148">
    <property type="protein sequence ID" value="CRL25577.1"/>
    <property type="molecule type" value="Genomic_DNA"/>
</dbReference>
<protein>
    <submittedName>
        <fullName evidence="2">Str. FM013</fullName>
    </submittedName>
</protein>
<proteinExistence type="predicted"/>
<dbReference type="AlphaFoldDB" id="A0A0G4PH50"/>
<accession>A0A0G4PH50</accession>
<dbReference type="Proteomes" id="UP000053732">
    <property type="component" value="Unassembled WGS sequence"/>
</dbReference>
<dbReference type="Pfam" id="PF00646">
    <property type="entry name" value="F-box"/>
    <property type="match status" value="1"/>
</dbReference>
<organism evidence="2 3">
    <name type="scientific">Penicillium camemberti (strain FM 013)</name>
    <dbReference type="NCBI Taxonomy" id="1429867"/>
    <lineage>
        <taxon>Eukaryota</taxon>
        <taxon>Fungi</taxon>
        <taxon>Dikarya</taxon>
        <taxon>Ascomycota</taxon>
        <taxon>Pezizomycotina</taxon>
        <taxon>Eurotiomycetes</taxon>
        <taxon>Eurotiomycetidae</taxon>
        <taxon>Eurotiales</taxon>
        <taxon>Aspergillaceae</taxon>
        <taxon>Penicillium</taxon>
    </lineage>
</organism>
<keyword evidence="3" id="KW-1185">Reference proteome</keyword>